<accession>A0A7Y9KQ31</accession>
<reference evidence="2 3" key="2">
    <citation type="submission" date="2020-08" db="EMBL/GenBank/DDBJ databases">
        <title>The Agave Microbiome: Exploring the role of microbial communities in plant adaptations to desert environments.</title>
        <authorList>
            <person name="Partida-Martinez L.P."/>
        </authorList>
    </citation>
    <scope>NUCLEOTIDE SEQUENCE [LARGE SCALE GENOMIC DNA]</scope>
    <source>
        <strain evidence="2 3">AT2.17</strain>
    </source>
</reference>
<name>A0A7Y9KQ31_9ACTN</name>
<feature type="signal peptide" evidence="1">
    <location>
        <begin position="1"/>
        <end position="25"/>
    </location>
</feature>
<evidence type="ECO:0000313" key="3">
    <source>
        <dbReference type="Proteomes" id="UP000549911"/>
    </source>
</evidence>
<comment type="caution">
    <text evidence="2">The sequence shown here is derived from an EMBL/GenBank/DDBJ whole genome shotgun (WGS) entry which is preliminary data.</text>
</comment>
<feature type="chain" id="PRO_5031151148" evidence="1">
    <location>
        <begin position="26"/>
        <end position="164"/>
    </location>
</feature>
<organism evidence="2 3">
    <name type="scientific">Nocardioides cavernae</name>
    <dbReference type="NCBI Taxonomy" id="1921566"/>
    <lineage>
        <taxon>Bacteria</taxon>
        <taxon>Bacillati</taxon>
        <taxon>Actinomycetota</taxon>
        <taxon>Actinomycetes</taxon>
        <taxon>Propionibacteriales</taxon>
        <taxon>Nocardioidaceae</taxon>
        <taxon>Nocardioides</taxon>
    </lineage>
</organism>
<sequence length="164" mass="17253">MTRLATRILAVLLPAAAIVPASAHAASLTVEDVVGDARAINMGAVFGELVEGQPTEGPFLLDAPAETGSDVVRTTIDHARKRLTVTVQLRDLVAPQETSVDFRILTAKGRYDLSVASFGGEVSAELYPGRGTSAVFADEVTVTSGSGTKPCRTVRARYDGWPTP</sequence>
<keyword evidence="3" id="KW-1185">Reference proteome</keyword>
<proteinExistence type="predicted"/>
<dbReference type="EMBL" id="JACCBW010000001">
    <property type="protein sequence ID" value="NYE35170.1"/>
    <property type="molecule type" value="Genomic_DNA"/>
</dbReference>
<gene>
    <name evidence="2" type="ORF">F4692_000274</name>
</gene>
<keyword evidence="1" id="KW-0732">Signal</keyword>
<protein>
    <submittedName>
        <fullName evidence="2">Uncharacterized protein</fullName>
    </submittedName>
</protein>
<dbReference type="RefSeq" id="WP_179617859.1">
    <property type="nucleotide sequence ID" value="NZ_JACCBW010000001.1"/>
</dbReference>
<evidence type="ECO:0000313" key="2">
    <source>
        <dbReference type="EMBL" id="NYE35170.1"/>
    </source>
</evidence>
<dbReference type="Proteomes" id="UP000549911">
    <property type="component" value="Unassembled WGS sequence"/>
</dbReference>
<reference evidence="2 3" key="1">
    <citation type="submission" date="2020-07" db="EMBL/GenBank/DDBJ databases">
        <authorList>
            <person name="Partida-Martinez L."/>
            <person name="Huntemann M."/>
            <person name="Clum A."/>
            <person name="Wang J."/>
            <person name="Palaniappan K."/>
            <person name="Ritter S."/>
            <person name="Chen I.-M."/>
            <person name="Stamatis D."/>
            <person name="Reddy T."/>
            <person name="O'Malley R."/>
            <person name="Daum C."/>
            <person name="Shapiro N."/>
            <person name="Ivanova N."/>
            <person name="Kyrpides N."/>
            <person name="Woyke T."/>
        </authorList>
    </citation>
    <scope>NUCLEOTIDE SEQUENCE [LARGE SCALE GENOMIC DNA]</scope>
    <source>
        <strain evidence="2 3">AT2.17</strain>
    </source>
</reference>
<evidence type="ECO:0000256" key="1">
    <source>
        <dbReference type="SAM" id="SignalP"/>
    </source>
</evidence>
<dbReference type="AlphaFoldDB" id="A0A7Y9KQ31"/>